<dbReference type="EMBL" id="JAGGNH010000001">
    <property type="protein sequence ID" value="KAJ0986668.1"/>
    <property type="molecule type" value="Genomic_DNA"/>
</dbReference>
<dbReference type="InterPro" id="IPR000182">
    <property type="entry name" value="GNAT_dom"/>
</dbReference>
<dbReference type="PANTHER" id="PTHR47489:SF2">
    <property type="entry name" value="GCN5-RELATED N-ACETYLTRANSFERASE 5, CHLOROPLASTIC"/>
    <property type="match status" value="1"/>
</dbReference>
<evidence type="ECO:0000313" key="4">
    <source>
        <dbReference type="Proteomes" id="UP001085076"/>
    </source>
</evidence>
<feature type="region of interest" description="Disordered" evidence="1">
    <location>
        <begin position="263"/>
        <end position="314"/>
    </location>
</feature>
<sequence>MAVPPTSLLLSLDSTLQPLLLPSSSRPPRPSPSFLSRRLIRVLSRRPLISTPIPATVSQAVTVASTSRSSTLRDFKRTHNLTHGFLEIRPMNEAELDETVKLLAESFSDAMFGSDRCVPLLIFLVKQYILERLRLVPHMAVLVGLYTEKNSDVSQLACTAEVSFNDLGANTACPSPQPPAGYPYICNMTTKKSLRRKGIAWHVLRACEDLILQMKQKTDVYLHCRVVDKGPLAIYTKAGYKVVKTDSVLIWLSLQRRKHLMCKSLSPPKDSQPVIKSKDLPQQNDEKDSQPDIKSKDLPQQNDDQQITSDEEIY</sequence>
<dbReference type="Proteomes" id="UP001085076">
    <property type="component" value="Miscellaneous, Linkage group lg01"/>
</dbReference>
<reference evidence="3" key="1">
    <citation type="submission" date="2021-03" db="EMBL/GenBank/DDBJ databases">
        <authorList>
            <person name="Li Z."/>
            <person name="Yang C."/>
        </authorList>
    </citation>
    <scope>NUCLEOTIDE SEQUENCE</scope>
    <source>
        <strain evidence="3">Dzin_1.0</strain>
        <tissue evidence="3">Leaf</tissue>
    </source>
</reference>
<dbReference type="GO" id="GO:0016747">
    <property type="term" value="F:acyltransferase activity, transferring groups other than amino-acyl groups"/>
    <property type="evidence" value="ECO:0007669"/>
    <property type="project" value="InterPro"/>
</dbReference>
<dbReference type="InterPro" id="IPR016181">
    <property type="entry name" value="Acyl_CoA_acyltransferase"/>
</dbReference>
<evidence type="ECO:0000256" key="1">
    <source>
        <dbReference type="SAM" id="MobiDB-lite"/>
    </source>
</evidence>
<protein>
    <recommendedName>
        <fullName evidence="2">N-acetyltransferase domain-containing protein</fullName>
    </recommendedName>
</protein>
<dbReference type="Gene3D" id="3.40.630.30">
    <property type="match status" value="1"/>
</dbReference>
<feature type="compositionally biased region" description="Basic and acidic residues" evidence="1">
    <location>
        <begin position="276"/>
        <end position="297"/>
    </location>
</feature>
<accession>A0A9D5D7P9</accession>
<feature type="domain" description="N-acetyltransferase" evidence="2">
    <location>
        <begin position="86"/>
        <end position="257"/>
    </location>
</feature>
<dbReference type="PANTHER" id="PTHR47489">
    <property type="entry name" value="ACYL-COA N-ACYLTRANSFERASES (NAT) SUPERFAMILY PROTEIN"/>
    <property type="match status" value="1"/>
</dbReference>
<feature type="compositionally biased region" description="Polar residues" evidence="1">
    <location>
        <begin position="298"/>
        <end position="308"/>
    </location>
</feature>
<comment type="caution">
    <text evidence="3">The sequence shown here is derived from an EMBL/GenBank/DDBJ whole genome shotgun (WGS) entry which is preliminary data.</text>
</comment>
<organism evidence="3 4">
    <name type="scientific">Dioscorea zingiberensis</name>
    <dbReference type="NCBI Taxonomy" id="325984"/>
    <lineage>
        <taxon>Eukaryota</taxon>
        <taxon>Viridiplantae</taxon>
        <taxon>Streptophyta</taxon>
        <taxon>Embryophyta</taxon>
        <taxon>Tracheophyta</taxon>
        <taxon>Spermatophyta</taxon>
        <taxon>Magnoliopsida</taxon>
        <taxon>Liliopsida</taxon>
        <taxon>Dioscoreales</taxon>
        <taxon>Dioscoreaceae</taxon>
        <taxon>Dioscorea</taxon>
    </lineage>
</organism>
<dbReference type="OrthoDB" id="2017234at2759"/>
<dbReference type="SUPFAM" id="SSF55729">
    <property type="entry name" value="Acyl-CoA N-acyltransferases (Nat)"/>
    <property type="match status" value="1"/>
</dbReference>
<evidence type="ECO:0000259" key="2">
    <source>
        <dbReference type="PROSITE" id="PS51186"/>
    </source>
</evidence>
<proteinExistence type="predicted"/>
<dbReference type="AlphaFoldDB" id="A0A9D5D7P9"/>
<gene>
    <name evidence="3" type="ORF">J5N97_005024</name>
</gene>
<name>A0A9D5D7P9_9LILI</name>
<dbReference type="PROSITE" id="PS51186">
    <property type="entry name" value="GNAT"/>
    <property type="match status" value="1"/>
</dbReference>
<evidence type="ECO:0000313" key="3">
    <source>
        <dbReference type="EMBL" id="KAJ0986668.1"/>
    </source>
</evidence>
<reference evidence="3" key="2">
    <citation type="journal article" date="2022" name="Hortic Res">
        <title>The genome of Dioscorea zingiberensis sheds light on the biosynthesis, origin and evolution of the medicinally important diosgenin saponins.</title>
        <authorList>
            <person name="Li Y."/>
            <person name="Tan C."/>
            <person name="Li Z."/>
            <person name="Guo J."/>
            <person name="Li S."/>
            <person name="Chen X."/>
            <person name="Wang C."/>
            <person name="Dai X."/>
            <person name="Yang H."/>
            <person name="Song W."/>
            <person name="Hou L."/>
            <person name="Xu J."/>
            <person name="Tong Z."/>
            <person name="Xu A."/>
            <person name="Yuan X."/>
            <person name="Wang W."/>
            <person name="Yang Q."/>
            <person name="Chen L."/>
            <person name="Sun Z."/>
            <person name="Wang K."/>
            <person name="Pan B."/>
            <person name="Chen J."/>
            <person name="Bao Y."/>
            <person name="Liu F."/>
            <person name="Qi X."/>
            <person name="Gang D.R."/>
            <person name="Wen J."/>
            <person name="Li J."/>
        </authorList>
    </citation>
    <scope>NUCLEOTIDE SEQUENCE</scope>
    <source>
        <strain evidence="3">Dzin_1.0</strain>
    </source>
</reference>
<keyword evidence="4" id="KW-1185">Reference proteome</keyword>